<dbReference type="AlphaFoldDB" id="A0A8H6JWX1"/>
<dbReference type="InterPro" id="IPR029062">
    <property type="entry name" value="Class_I_gatase-like"/>
</dbReference>
<reference evidence="2" key="1">
    <citation type="journal article" date="2020" name="Phytopathology">
        <title>Genome Sequence Resources of Colletotrichum truncatum, C. plurivorum, C. musicola, and C. sojae: Four Species Pathogenic to Soybean (Glycine max).</title>
        <authorList>
            <person name="Rogerio F."/>
            <person name="Boufleur T.R."/>
            <person name="Ciampi-Guillardi M."/>
            <person name="Sukno S.A."/>
            <person name="Thon M.R."/>
            <person name="Massola Junior N.S."/>
            <person name="Baroncelli R."/>
        </authorList>
    </citation>
    <scope>NUCLEOTIDE SEQUENCE</scope>
    <source>
        <strain evidence="2">LFN00145</strain>
    </source>
</reference>
<evidence type="ECO:0000256" key="1">
    <source>
        <dbReference type="SAM" id="MobiDB-lite"/>
    </source>
</evidence>
<feature type="compositionally biased region" description="Polar residues" evidence="1">
    <location>
        <begin position="15"/>
        <end position="28"/>
    </location>
</feature>
<gene>
    <name evidence="2" type="ORF">CPLU01_12719</name>
</gene>
<protein>
    <submittedName>
        <fullName evidence="2">Glycoside hydrolase family sugar binding protein</fullName>
    </submittedName>
</protein>
<comment type="caution">
    <text evidence="2">The sequence shown here is derived from an EMBL/GenBank/DDBJ whole genome shotgun (WGS) entry which is preliminary data.</text>
</comment>
<dbReference type="InterPro" id="IPR053161">
    <property type="entry name" value="Ulvan_degrading_GH"/>
</dbReference>
<organism evidence="2 3">
    <name type="scientific">Colletotrichum plurivorum</name>
    <dbReference type="NCBI Taxonomy" id="2175906"/>
    <lineage>
        <taxon>Eukaryota</taxon>
        <taxon>Fungi</taxon>
        <taxon>Dikarya</taxon>
        <taxon>Ascomycota</taxon>
        <taxon>Pezizomycotina</taxon>
        <taxon>Sordariomycetes</taxon>
        <taxon>Hypocreomycetidae</taxon>
        <taxon>Glomerellales</taxon>
        <taxon>Glomerellaceae</taxon>
        <taxon>Colletotrichum</taxon>
        <taxon>Colletotrichum orchidearum species complex</taxon>
    </lineage>
</organism>
<dbReference type="GO" id="GO:0016787">
    <property type="term" value="F:hydrolase activity"/>
    <property type="evidence" value="ECO:0007669"/>
    <property type="project" value="UniProtKB-KW"/>
</dbReference>
<feature type="region of interest" description="Disordered" evidence="1">
    <location>
        <begin position="638"/>
        <end position="657"/>
    </location>
</feature>
<dbReference type="Gene3D" id="3.40.50.880">
    <property type="match status" value="1"/>
</dbReference>
<feature type="region of interest" description="Disordered" evidence="1">
    <location>
        <begin position="1"/>
        <end position="31"/>
    </location>
</feature>
<dbReference type="Proteomes" id="UP000654918">
    <property type="component" value="Unassembled WGS sequence"/>
</dbReference>
<keyword evidence="3" id="KW-1185">Reference proteome</keyword>
<accession>A0A8H6JWX1</accession>
<dbReference type="PANTHER" id="PTHR36848">
    <property type="entry name" value="DNA-BINDING PROTEIN (PUTATIVE SECRETED PROTEIN)-RELATED"/>
    <property type="match status" value="1"/>
</dbReference>
<evidence type="ECO:0000313" key="3">
    <source>
        <dbReference type="Proteomes" id="UP000654918"/>
    </source>
</evidence>
<name>A0A8H6JWX1_9PEZI</name>
<dbReference type="CDD" id="cd03143">
    <property type="entry name" value="A4_beta-galactosidase_middle_domain"/>
    <property type="match status" value="1"/>
</dbReference>
<keyword evidence="2" id="KW-0378">Hydrolase</keyword>
<proteinExistence type="predicted"/>
<dbReference type="EMBL" id="WIGO01000269">
    <property type="protein sequence ID" value="KAF6820630.1"/>
    <property type="molecule type" value="Genomic_DNA"/>
</dbReference>
<sequence length="903" mass="100039">MDSSFETVDDDRPSGATSPQTRSRSADSISMDLFENPTAEYRRSLLCAREDVIQDVPEHKAKHLLFTPHPYGTIRRSITRISALPKPRRSENGYLLARFSITLDENGHLRSSKRLHEGLDADEDGRVWFAYVESDTPCDNQIYVDTSSNGEVAGRFPESEIEDVSMPWAKDLPETFSNAYGQDADLIGSIPELIWDLPGDAPSLARYRFHKHVNSTLDLSLRSTVNDVPLAGRMLEYTKAKQRASIARQNGTRAAASQVRAGPGSSFTLEAYKASGDWQSALGLSMPSRGPVSVDFHIPWWKECGFVEDHFARVNVAMARGRPLTRVAVIDPIDSAWIRFGPGTNFPLRRDREFVRLASWLFRGLVDFDVVSESLLHGQIAGDDVSNPLRVGKCAYDVVILPKMRTIRSTTLSAIRTFAAAGGEVVIMGEAPSLIDAQTPPADDRSLDIVPCTRVAWSQEGLLEAISDQRELRIDHADGRRGQSFLHQMRESDNDERLVFICNTDRTSPYDTVVRIKGDWDVDVLDTFNGAVSLQKSRSEKRWTVFEHRFEGCASLLLRLRAVPAEDLSFVEVAADAVLASPKQETVDLKLEEVLLSEPNVLLLDRACYRIDDDAWDAVEPQDVLKIDDEIRSRLRLPPRDAARGHAQPETAPQPERTARAYVDLRFEFESTLLMEAPTHLAMANPGNARIAINGHKLPLPADGDKDAKAWWAEERIRTIPIPGRTIRKGANTIELSMPFGPAAILGRIYLLGSFSIDISAGAPVLRERRRGLGWGNVVTQGHPFYAGDVTYQCSFSLGAQSDVILSATLFAAPVVRVRWGSGRSGHIALRPRRLNLGELEAGRHEVCITAFGGRHNAFGDVHMAADAGGPEYKLTPTGILEKPTLIVEAKTEDGEDWVVLAE</sequence>
<evidence type="ECO:0000313" key="2">
    <source>
        <dbReference type="EMBL" id="KAF6820630.1"/>
    </source>
</evidence>
<dbReference type="PANTHER" id="PTHR36848:SF2">
    <property type="entry name" value="SECRETED PROTEIN"/>
    <property type="match status" value="1"/>
</dbReference>